<proteinExistence type="predicted"/>
<name>A0A538TQK4_UNCEI</name>
<reference evidence="1 2" key="1">
    <citation type="journal article" date="2019" name="Nat. Microbiol.">
        <title>Mediterranean grassland soil C-N compound turnover is dependent on rainfall and depth, and is mediated by genomically divergent microorganisms.</title>
        <authorList>
            <person name="Diamond S."/>
            <person name="Andeer P.F."/>
            <person name="Li Z."/>
            <person name="Crits-Christoph A."/>
            <person name="Burstein D."/>
            <person name="Anantharaman K."/>
            <person name="Lane K.R."/>
            <person name="Thomas B.C."/>
            <person name="Pan C."/>
            <person name="Northen T.R."/>
            <person name="Banfield J.F."/>
        </authorList>
    </citation>
    <scope>NUCLEOTIDE SEQUENCE [LARGE SCALE GENOMIC DNA]</scope>
    <source>
        <strain evidence="1">WS_9</strain>
    </source>
</reference>
<evidence type="ECO:0008006" key="3">
    <source>
        <dbReference type="Google" id="ProtNLM"/>
    </source>
</evidence>
<protein>
    <recommendedName>
        <fullName evidence="3">Outer membrane lipoprotein-sorting protein</fullName>
    </recommendedName>
</protein>
<dbReference type="AlphaFoldDB" id="A0A538TQK4"/>
<evidence type="ECO:0000313" key="1">
    <source>
        <dbReference type="EMBL" id="TMQ65909.1"/>
    </source>
</evidence>
<organism evidence="1 2">
    <name type="scientific">Eiseniibacteriota bacterium</name>
    <dbReference type="NCBI Taxonomy" id="2212470"/>
    <lineage>
        <taxon>Bacteria</taxon>
        <taxon>Candidatus Eiseniibacteriota</taxon>
    </lineage>
</organism>
<dbReference type="Proteomes" id="UP000317691">
    <property type="component" value="Unassembled WGS sequence"/>
</dbReference>
<gene>
    <name evidence="1" type="ORF">E6K79_03305</name>
</gene>
<dbReference type="EMBL" id="VBOZ01000010">
    <property type="protein sequence ID" value="TMQ65909.1"/>
    <property type="molecule type" value="Genomic_DNA"/>
</dbReference>
<accession>A0A538TQK4</accession>
<sequence>MKDMKEVTRFKHWWDKAHGRCRVEGPDDQGQTVTAIFNLADKKGRAFTDGIVETDTTNVKNIIENGYERWVNDTYWIMMPFKLHDPGTRVKHVREQQDAGGGETYDVLELSFASDVGLTPHDRYWLYVNQKTHLIDRWEFVLTGQKPPPQGSTWESWTSIGPIQLSLARRFAGKPVMLRFENVATPTMMDEAVFTNSRVKN</sequence>
<comment type="caution">
    <text evidence="1">The sequence shown here is derived from an EMBL/GenBank/DDBJ whole genome shotgun (WGS) entry which is preliminary data.</text>
</comment>
<evidence type="ECO:0000313" key="2">
    <source>
        <dbReference type="Proteomes" id="UP000317691"/>
    </source>
</evidence>